<dbReference type="OrthoDB" id="9806179at2"/>
<gene>
    <name evidence="13" type="ORF">A0O21_05380</name>
</gene>
<organism evidence="13 14">
    <name type="scientific">Streptococcus pantholopis</name>
    <dbReference type="NCBI Taxonomy" id="1811193"/>
    <lineage>
        <taxon>Bacteria</taxon>
        <taxon>Bacillati</taxon>
        <taxon>Bacillota</taxon>
        <taxon>Bacilli</taxon>
        <taxon>Lactobacillales</taxon>
        <taxon>Streptococcaceae</taxon>
        <taxon>Streptococcus</taxon>
    </lineage>
</organism>
<keyword evidence="4 10" id="KW-0285">Flavoprotein</keyword>
<evidence type="ECO:0000313" key="14">
    <source>
        <dbReference type="Proteomes" id="UP000077317"/>
    </source>
</evidence>
<name>A0A172Q7N3_9STRE</name>
<dbReference type="PRINTS" id="PR00469">
    <property type="entry name" value="PNDRDTASEII"/>
</dbReference>
<evidence type="ECO:0000256" key="11">
    <source>
        <dbReference type="RuleBase" id="RU003881"/>
    </source>
</evidence>
<comment type="subunit">
    <text evidence="2 10">Homodimer.</text>
</comment>
<evidence type="ECO:0000256" key="8">
    <source>
        <dbReference type="ARBA" id="ARBA00023284"/>
    </source>
</evidence>
<dbReference type="InterPro" id="IPR023753">
    <property type="entry name" value="FAD/NAD-binding_dom"/>
</dbReference>
<evidence type="ECO:0000259" key="12">
    <source>
        <dbReference type="Pfam" id="PF07992"/>
    </source>
</evidence>
<dbReference type="SUPFAM" id="SSF51905">
    <property type="entry name" value="FAD/NAD(P)-binding domain"/>
    <property type="match status" value="1"/>
</dbReference>
<dbReference type="InterPro" id="IPR008255">
    <property type="entry name" value="Pyr_nucl-diS_OxRdtase_2_AS"/>
</dbReference>
<reference evidence="13 14" key="1">
    <citation type="journal article" date="2016" name="Int. J. Syst. Evol. Microbiol.">
        <title>Streptococcuspantholopis sp. nov., isolated from faeces of the Tibetan antelope (Pantholops hodgsonii).</title>
        <authorList>
            <person name="Bai X."/>
            <person name="Xiong Y."/>
            <person name="Lu S."/>
            <person name="Jin D."/>
            <person name="Lai X."/>
            <person name="Yang J."/>
            <person name="Niu L."/>
            <person name="Hu S."/>
            <person name="Meng X."/>
            <person name="Pu J."/>
            <person name="Ye C."/>
            <person name="Xu J."/>
        </authorList>
    </citation>
    <scope>NUCLEOTIDE SEQUENCE [LARGE SCALE GENOMIC DNA]</scope>
    <source>
        <strain evidence="13 14">TA 26</strain>
    </source>
</reference>
<dbReference type="InterPro" id="IPR005982">
    <property type="entry name" value="Thioredox_Rdtase"/>
</dbReference>
<keyword evidence="6 10" id="KW-0560">Oxidoreductase</keyword>
<accession>A0A172Q7N3</accession>
<dbReference type="PANTHER" id="PTHR48105">
    <property type="entry name" value="THIOREDOXIN REDUCTASE 1-RELATED-RELATED"/>
    <property type="match status" value="1"/>
</dbReference>
<dbReference type="NCBIfam" id="TIGR01292">
    <property type="entry name" value="TRX_reduct"/>
    <property type="match status" value="1"/>
</dbReference>
<dbReference type="PROSITE" id="PS00573">
    <property type="entry name" value="PYRIDINE_REDOX_2"/>
    <property type="match status" value="1"/>
</dbReference>
<dbReference type="EMBL" id="CP014699">
    <property type="protein sequence ID" value="AND79499.1"/>
    <property type="molecule type" value="Genomic_DNA"/>
</dbReference>
<dbReference type="InterPro" id="IPR050097">
    <property type="entry name" value="Ferredoxin-NADP_redctase_2"/>
</dbReference>
<dbReference type="Proteomes" id="UP000077317">
    <property type="component" value="Chromosome"/>
</dbReference>
<reference evidence="14" key="2">
    <citation type="submission" date="2016-03" db="EMBL/GenBank/DDBJ databases">
        <title>Streptococcus antelopensis sp. nov., isolated from the feces of the Tibetan antelope (Pantholops hodgsonii) in Hoh Xil National Nature Reserve, Qinghai, China.</title>
        <authorList>
            <person name="Bai X."/>
        </authorList>
    </citation>
    <scope>NUCLEOTIDE SEQUENCE [LARGE SCALE GENOMIC DNA]</scope>
    <source>
        <strain evidence="14">TA 26</strain>
    </source>
</reference>
<dbReference type="KEGG" id="spat:A0O21_05380"/>
<dbReference type="PRINTS" id="PR00368">
    <property type="entry name" value="FADPNR"/>
</dbReference>
<dbReference type="GO" id="GO:0019430">
    <property type="term" value="P:removal of superoxide radicals"/>
    <property type="evidence" value="ECO:0007669"/>
    <property type="project" value="UniProtKB-UniRule"/>
</dbReference>
<dbReference type="InterPro" id="IPR036188">
    <property type="entry name" value="FAD/NAD-bd_sf"/>
</dbReference>
<dbReference type="EC" id="1.8.1.9" evidence="10"/>
<feature type="domain" description="FAD/NAD(P)-binding" evidence="12">
    <location>
        <begin position="2"/>
        <end position="292"/>
    </location>
</feature>
<evidence type="ECO:0000256" key="10">
    <source>
        <dbReference type="RuleBase" id="RU003880"/>
    </source>
</evidence>
<dbReference type="GO" id="GO:0005737">
    <property type="term" value="C:cytoplasm"/>
    <property type="evidence" value="ECO:0007669"/>
    <property type="project" value="InterPro"/>
</dbReference>
<dbReference type="AlphaFoldDB" id="A0A172Q7N3"/>
<dbReference type="Pfam" id="PF07992">
    <property type="entry name" value="Pyr_redox_2"/>
    <property type="match status" value="1"/>
</dbReference>
<keyword evidence="14" id="KW-1185">Reference proteome</keyword>
<keyword evidence="5 10" id="KW-0274">FAD</keyword>
<dbReference type="Gene3D" id="3.50.50.60">
    <property type="entry name" value="FAD/NAD(P)-binding domain"/>
    <property type="match status" value="2"/>
</dbReference>
<comment type="similarity">
    <text evidence="1 10">Belongs to the class-II pyridine nucleotide-disulfide oxidoreductase family.</text>
</comment>
<evidence type="ECO:0000256" key="1">
    <source>
        <dbReference type="ARBA" id="ARBA00009333"/>
    </source>
</evidence>
<evidence type="ECO:0000256" key="7">
    <source>
        <dbReference type="ARBA" id="ARBA00023157"/>
    </source>
</evidence>
<evidence type="ECO:0000256" key="3">
    <source>
        <dbReference type="ARBA" id="ARBA00018719"/>
    </source>
</evidence>
<evidence type="ECO:0000256" key="6">
    <source>
        <dbReference type="ARBA" id="ARBA00023002"/>
    </source>
</evidence>
<protein>
    <recommendedName>
        <fullName evidence="3 10">Thioredoxin reductase</fullName>
        <ecNumber evidence="10">1.8.1.9</ecNumber>
    </recommendedName>
</protein>
<proteinExistence type="inferred from homology"/>
<comment type="catalytic activity">
    <reaction evidence="9 10">
        <text>[thioredoxin]-dithiol + NADP(+) = [thioredoxin]-disulfide + NADPH + H(+)</text>
        <dbReference type="Rhea" id="RHEA:20345"/>
        <dbReference type="Rhea" id="RHEA-COMP:10698"/>
        <dbReference type="Rhea" id="RHEA-COMP:10700"/>
        <dbReference type="ChEBI" id="CHEBI:15378"/>
        <dbReference type="ChEBI" id="CHEBI:29950"/>
        <dbReference type="ChEBI" id="CHEBI:50058"/>
        <dbReference type="ChEBI" id="CHEBI:57783"/>
        <dbReference type="ChEBI" id="CHEBI:58349"/>
        <dbReference type="EC" id="1.8.1.9"/>
    </reaction>
</comment>
<evidence type="ECO:0000256" key="5">
    <source>
        <dbReference type="ARBA" id="ARBA00022827"/>
    </source>
</evidence>
<dbReference type="RefSeq" id="WP_067062440.1">
    <property type="nucleotide sequence ID" value="NZ_CP014699.1"/>
</dbReference>
<comment type="cofactor">
    <cofactor evidence="11">
        <name>FAD</name>
        <dbReference type="ChEBI" id="CHEBI:57692"/>
    </cofactor>
    <text evidence="11">Binds 1 FAD per subunit.</text>
</comment>
<keyword evidence="11" id="KW-0521">NADP</keyword>
<sequence>MYDTVIIGSGPAGYTAGIYLSRSGLKNRLITGYAEGGQLTTTTLVENYPGFEKGVDGNELVAAMSRQAQSFGTEMTFARVEKIEGDVSPFTLHLDTGELVKARTVILATGSTAKYLGIDGENETIGKGVSACATCDGFFYKNRKVIVVGGGDVAMEEALFLTKFASKVILVHRREQLRASDIMVKRAKANPKIHWKLGYLPEKVHSNETGMTGLDIKSAVTGETETIEASGLFVAIGHQPNTDFVKDYIRLDSAGYIKTQPGSSKTSRAGIFAAGDVQDPKYQQAVTSAGSGAVAALDAAEFIYQF</sequence>
<evidence type="ECO:0000256" key="2">
    <source>
        <dbReference type="ARBA" id="ARBA00011738"/>
    </source>
</evidence>
<evidence type="ECO:0000256" key="9">
    <source>
        <dbReference type="ARBA" id="ARBA00048132"/>
    </source>
</evidence>
<evidence type="ECO:0000256" key="4">
    <source>
        <dbReference type="ARBA" id="ARBA00022630"/>
    </source>
</evidence>
<keyword evidence="7" id="KW-1015">Disulfide bond</keyword>
<evidence type="ECO:0000313" key="13">
    <source>
        <dbReference type="EMBL" id="AND79499.1"/>
    </source>
</evidence>
<keyword evidence="8 10" id="KW-0676">Redox-active center</keyword>
<dbReference type="GO" id="GO:0004791">
    <property type="term" value="F:thioredoxin-disulfide reductase (NADPH) activity"/>
    <property type="evidence" value="ECO:0007669"/>
    <property type="project" value="UniProtKB-UniRule"/>
</dbReference>
<dbReference type="STRING" id="1811193.A0O21_05380"/>